<comment type="caution">
    <text evidence="4">The sequence shown here is derived from an EMBL/GenBank/DDBJ whole genome shotgun (WGS) entry which is preliminary data.</text>
</comment>
<sequence>MTNVKNDDDDDYPLNCIDDTGDGFSGWFAISNPRTCNDFCYWDIVTPTRPPTTSSSPSSVGEGEEAANSTAVDEQEIEGDTTYNSWNTANPHVSSVINYPQNNNNETNASPVAYWTCLFDVADDKITVANAGNGQRWIDAWQDYDSMSTTATTTSTKIGGGAPIAVTNDIPFPYLRCQKGAGEQLTTWSSEAIKSATFWQGWIIIITLIFSGEILTILVWMIRKRRIVARYDQVGVLEDQEDAIGVVGIVGVGAAPLRIVEESWRDNHGLQPEWMTRTPRCKYCAPCTFRRRLSTKYIFRTLLLLLCNLLLTITLSFVSLSLMELRSNPHFTERMQVLTPACTDPTLDCPAGNEDIDRPSVGHWSRHLRDETSTTIASSTVNATNSVSPNRQHQHGMEPFSYIIASDAQLYWFNGEFSEMGQKPIPSSCSASDSCGRCTAKHGLNTNLRLKNAWEGLMMGRTDGMRSRKNASSSRTSRIDSDDLPIPNTLIMNGDLTAYFHPWEKKAYDNIYHSINGLQYYFPSLGNHDIEHPGGAMYGGDEWEVGGPPNCNMEHAIGYFRGGFCGKIPAFHPDRVVRYDSSSLAYSWDQGRYHFVHLHYYPTYEMASVNYHSSLKWLERDLQLAYDAGMATVLFVHAVQGLNEAMETIILGKNVRAIIAGHTHRCLATKCEGLRPLNVNQMEYLDSLGIAIDKCVPAAYDTCQVLTGENMIYVKDLKYDIAVQKKRLENKERTEKPLCPKPAPFYINETDNTLLCRRTVYSQPTFPFETNDKLAGETIPVFWSGSSSFETFLRGDFYDDRIVINALTVSSEDGEAVIYVDEHDVPNAVYPYHEVADIEEIVIYI</sequence>
<evidence type="ECO:0000256" key="1">
    <source>
        <dbReference type="SAM" id="MobiDB-lite"/>
    </source>
</evidence>
<feature type="domain" description="Calcineurin-like phosphoesterase" evidence="3">
    <location>
        <begin position="487"/>
        <end position="666"/>
    </location>
</feature>
<gene>
    <name evidence="4" type="ORF">ACHAWU_002450</name>
</gene>
<evidence type="ECO:0000313" key="4">
    <source>
        <dbReference type="EMBL" id="KAL3760628.1"/>
    </source>
</evidence>
<dbReference type="AlphaFoldDB" id="A0ABD3MCH5"/>
<evidence type="ECO:0000259" key="3">
    <source>
        <dbReference type="Pfam" id="PF00149"/>
    </source>
</evidence>
<evidence type="ECO:0000313" key="5">
    <source>
        <dbReference type="Proteomes" id="UP001530293"/>
    </source>
</evidence>
<dbReference type="SUPFAM" id="SSF56300">
    <property type="entry name" value="Metallo-dependent phosphatases"/>
    <property type="match status" value="1"/>
</dbReference>
<feature type="region of interest" description="Disordered" evidence="1">
    <location>
        <begin position="461"/>
        <end position="480"/>
    </location>
</feature>
<name>A0ABD3MCH5_9STRA</name>
<keyword evidence="2" id="KW-0472">Membrane</keyword>
<reference evidence="4 5" key="1">
    <citation type="submission" date="2024-10" db="EMBL/GenBank/DDBJ databases">
        <title>Updated reference genomes for cyclostephanoid diatoms.</title>
        <authorList>
            <person name="Roberts W.R."/>
            <person name="Alverson A.J."/>
        </authorList>
    </citation>
    <scope>NUCLEOTIDE SEQUENCE [LARGE SCALE GENOMIC DNA]</scope>
    <source>
        <strain evidence="4 5">AJA232-27</strain>
    </source>
</reference>
<feature type="transmembrane region" description="Helical" evidence="2">
    <location>
        <begin position="297"/>
        <end position="323"/>
    </location>
</feature>
<dbReference type="Pfam" id="PF00149">
    <property type="entry name" value="Metallophos"/>
    <property type="match status" value="1"/>
</dbReference>
<keyword evidence="2" id="KW-1133">Transmembrane helix</keyword>
<accession>A0ABD3MCH5</accession>
<dbReference type="Gene3D" id="3.60.21.10">
    <property type="match status" value="1"/>
</dbReference>
<protein>
    <recommendedName>
        <fullName evidence="3">Calcineurin-like phosphoesterase domain-containing protein</fullName>
    </recommendedName>
</protein>
<evidence type="ECO:0000256" key="2">
    <source>
        <dbReference type="SAM" id="Phobius"/>
    </source>
</evidence>
<dbReference type="InterPro" id="IPR029052">
    <property type="entry name" value="Metallo-depent_PP-like"/>
</dbReference>
<proteinExistence type="predicted"/>
<keyword evidence="5" id="KW-1185">Reference proteome</keyword>
<feature type="transmembrane region" description="Helical" evidence="2">
    <location>
        <begin position="199"/>
        <end position="222"/>
    </location>
</feature>
<dbReference type="Proteomes" id="UP001530293">
    <property type="component" value="Unassembled WGS sequence"/>
</dbReference>
<feature type="region of interest" description="Disordered" evidence="1">
    <location>
        <begin position="50"/>
        <end position="77"/>
    </location>
</feature>
<keyword evidence="2" id="KW-0812">Transmembrane</keyword>
<dbReference type="EMBL" id="JALLBG020000178">
    <property type="protein sequence ID" value="KAL3760628.1"/>
    <property type="molecule type" value="Genomic_DNA"/>
</dbReference>
<organism evidence="4 5">
    <name type="scientific">Discostella pseudostelligera</name>
    <dbReference type="NCBI Taxonomy" id="259834"/>
    <lineage>
        <taxon>Eukaryota</taxon>
        <taxon>Sar</taxon>
        <taxon>Stramenopiles</taxon>
        <taxon>Ochrophyta</taxon>
        <taxon>Bacillariophyta</taxon>
        <taxon>Coscinodiscophyceae</taxon>
        <taxon>Thalassiosirophycidae</taxon>
        <taxon>Stephanodiscales</taxon>
        <taxon>Stephanodiscaceae</taxon>
        <taxon>Discostella</taxon>
    </lineage>
</organism>
<dbReference type="InterPro" id="IPR004843">
    <property type="entry name" value="Calcineurin-like_PHP"/>
</dbReference>